<dbReference type="GO" id="GO:0008757">
    <property type="term" value="F:S-adenosylmethionine-dependent methyltransferase activity"/>
    <property type="evidence" value="ECO:0007669"/>
    <property type="project" value="InterPro"/>
</dbReference>
<dbReference type="AlphaFoldDB" id="K9Z0Q6"/>
<name>K9Z0Q6_CYAAP</name>
<dbReference type="HOGENOM" id="CLU_108522_0_0_3"/>
<reference evidence="3" key="1">
    <citation type="journal article" date="2013" name="Proc. Natl. Acad. Sci. U.S.A.">
        <title>Improving the coverage of the cyanobacterial phylum using diversity-driven genome sequencing.</title>
        <authorList>
            <person name="Shih P.M."/>
            <person name="Wu D."/>
            <person name="Latifi A."/>
            <person name="Axen S.D."/>
            <person name="Fewer D.P."/>
            <person name="Talla E."/>
            <person name="Calteau A."/>
            <person name="Cai F."/>
            <person name="Tandeau de Marsac N."/>
            <person name="Rippka R."/>
            <person name="Herdman M."/>
            <person name="Sivonen K."/>
            <person name="Coursin T."/>
            <person name="Laurent T."/>
            <person name="Goodwin L."/>
            <person name="Nolan M."/>
            <person name="Davenport K.W."/>
            <person name="Han C.S."/>
            <person name="Rubin E.M."/>
            <person name="Eisen J.A."/>
            <person name="Woyke T."/>
            <person name="Gugger M."/>
            <person name="Kerfeld C.A."/>
        </authorList>
    </citation>
    <scope>NUCLEOTIDE SEQUENCE [LARGE SCALE GENOMIC DNA]</scope>
    <source>
        <strain evidence="3">PCC 10605</strain>
    </source>
</reference>
<protein>
    <submittedName>
        <fullName evidence="2">Methyltransferase type 11</fullName>
    </submittedName>
</protein>
<proteinExistence type="predicted"/>
<accession>K9Z0Q6</accession>
<keyword evidence="2" id="KW-0808">Transferase</keyword>
<evidence type="ECO:0000259" key="1">
    <source>
        <dbReference type="Pfam" id="PF08241"/>
    </source>
</evidence>
<organism evidence="2 3">
    <name type="scientific">Cyanobacterium aponinum (strain PCC 10605)</name>
    <dbReference type="NCBI Taxonomy" id="755178"/>
    <lineage>
        <taxon>Bacteria</taxon>
        <taxon>Bacillati</taxon>
        <taxon>Cyanobacteriota</taxon>
        <taxon>Cyanophyceae</taxon>
        <taxon>Oscillatoriophycideae</taxon>
        <taxon>Chroococcales</taxon>
        <taxon>Geminocystaceae</taxon>
        <taxon>Cyanobacterium</taxon>
    </lineage>
</organism>
<dbReference type="eggNOG" id="COG2226">
    <property type="taxonomic scope" value="Bacteria"/>
</dbReference>
<feature type="domain" description="Methyltransferase type 11" evidence="1">
    <location>
        <begin position="47"/>
        <end position="146"/>
    </location>
</feature>
<gene>
    <name evidence="2" type="ordered locus">Cyan10605_0150</name>
</gene>
<dbReference type="CDD" id="cd02440">
    <property type="entry name" value="AdoMet_MTases"/>
    <property type="match status" value="1"/>
</dbReference>
<dbReference type="PANTHER" id="PTHR43591:SF24">
    <property type="entry name" value="2-METHOXY-6-POLYPRENYL-1,4-BENZOQUINOL METHYLASE, MITOCHONDRIAL"/>
    <property type="match status" value="1"/>
</dbReference>
<dbReference type="STRING" id="755178.Cyan10605_0150"/>
<dbReference type="InterPro" id="IPR013216">
    <property type="entry name" value="Methyltransf_11"/>
</dbReference>
<dbReference type="SUPFAM" id="SSF53335">
    <property type="entry name" value="S-adenosyl-L-methionine-dependent methyltransferases"/>
    <property type="match status" value="1"/>
</dbReference>
<keyword evidence="2" id="KW-0489">Methyltransferase</keyword>
<dbReference type="InterPro" id="IPR029063">
    <property type="entry name" value="SAM-dependent_MTases_sf"/>
</dbReference>
<dbReference type="Proteomes" id="UP000010480">
    <property type="component" value="Chromosome"/>
</dbReference>
<sequence>MIERILEPEVMNDDLEAQEYDQMDFTEVNTDFALLASKLGKEQSKVLDVGTGTARIPLILADFCPQWHITAIDLASSMLKIAEKNIQEKNKSSQISLQLVDGKKMPYPDNSFDLIISNSLIHHIPQPLELLKEINRVVKTNGAILIRDLFRPESEDDIEKIVQEANLDYSPRQKQLFKDSLRAALTVDEIKDLAHEMEWHSAKVYQSSPRHWTLRHSLN</sequence>
<dbReference type="GO" id="GO:0032259">
    <property type="term" value="P:methylation"/>
    <property type="evidence" value="ECO:0007669"/>
    <property type="project" value="UniProtKB-KW"/>
</dbReference>
<evidence type="ECO:0000313" key="3">
    <source>
        <dbReference type="Proteomes" id="UP000010480"/>
    </source>
</evidence>
<dbReference type="Gene3D" id="3.40.50.150">
    <property type="entry name" value="Vaccinia Virus protein VP39"/>
    <property type="match status" value="1"/>
</dbReference>
<dbReference type="EMBL" id="CP003947">
    <property type="protein sequence ID" value="AFZ52307.1"/>
    <property type="molecule type" value="Genomic_DNA"/>
</dbReference>
<evidence type="ECO:0000313" key="2">
    <source>
        <dbReference type="EMBL" id="AFZ52307.1"/>
    </source>
</evidence>
<dbReference type="PANTHER" id="PTHR43591">
    <property type="entry name" value="METHYLTRANSFERASE"/>
    <property type="match status" value="1"/>
</dbReference>
<dbReference type="KEGG" id="can:Cyan10605_0150"/>
<keyword evidence="3" id="KW-1185">Reference proteome</keyword>
<dbReference type="Pfam" id="PF08241">
    <property type="entry name" value="Methyltransf_11"/>
    <property type="match status" value="1"/>
</dbReference>